<dbReference type="EMBL" id="CP002628">
    <property type="protein sequence ID" value="AEB06670.1"/>
    <property type="molecule type" value="Genomic_DNA"/>
</dbReference>
<dbReference type="PANTHER" id="PTHR30068:SF4">
    <property type="entry name" value="URONATE ISOMERASE"/>
    <property type="match status" value="1"/>
</dbReference>
<evidence type="ECO:0000256" key="5">
    <source>
        <dbReference type="ARBA" id="ARBA00020555"/>
    </source>
</evidence>
<dbReference type="EC" id="5.3.1.12" evidence="4 7"/>
<comment type="catalytic activity">
    <reaction evidence="7">
        <text>aldehydo-D-galacturonate = keto-D-tagaturonate</text>
        <dbReference type="Rhea" id="RHEA:27702"/>
        <dbReference type="ChEBI" id="CHEBI:12952"/>
        <dbReference type="ChEBI" id="CHEBI:17886"/>
    </reaction>
</comment>
<name>F2NBD4_CORGP</name>
<comment type="pathway">
    <text evidence="2 7">Carbohydrate metabolism; pentose and glucuronate interconversion.</text>
</comment>
<dbReference type="Gene3D" id="3.20.20.140">
    <property type="entry name" value="Metal-dependent hydrolases"/>
    <property type="match status" value="1"/>
</dbReference>
<dbReference type="InterPro" id="IPR032466">
    <property type="entry name" value="Metal_Hydrolase"/>
</dbReference>
<dbReference type="eggNOG" id="COG1904">
    <property type="taxonomic scope" value="Bacteria"/>
</dbReference>
<dbReference type="Gene3D" id="1.10.2020.10">
    <property type="entry name" value="uronate isomerase, domain 2, chain A"/>
    <property type="match status" value="1"/>
</dbReference>
<dbReference type="KEGG" id="cgo:Corgl_0555"/>
<dbReference type="HOGENOM" id="CLU_044465_1_0_11"/>
<keyword evidence="6 7" id="KW-0413">Isomerase</keyword>
<reference evidence="9" key="1">
    <citation type="journal article" date="2013" name="Stand. Genomic Sci.">
        <title>Complete genome sequence of Coriobacterium glomerans type strain (PW2(T)) from the midgut of Pyrrhocoris apterus L. (red soldier bug).</title>
        <authorList>
            <person name="Stackebrandt E."/>
            <person name="Zeytun A."/>
            <person name="Lapidus A."/>
            <person name="Nolan M."/>
            <person name="Lucas S."/>
            <person name="Hammon N."/>
            <person name="Deshpande S."/>
            <person name="Cheng J.F."/>
            <person name="Tapia R."/>
            <person name="Goodwin L.A."/>
            <person name="Pitluck S."/>
            <person name="Liolios K."/>
            <person name="Pagani I."/>
            <person name="Ivanova N."/>
            <person name="Mavromatis K."/>
            <person name="Mikhailova N."/>
            <person name="Huntemann M."/>
            <person name="Pati A."/>
            <person name="Chen A."/>
            <person name="Palaniappan K."/>
            <person name="Chang Y.J."/>
            <person name="Land M."/>
            <person name="Hauser L."/>
            <person name="Rohde M."/>
            <person name="Pukall R."/>
            <person name="Goker M."/>
            <person name="Detter J.C."/>
            <person name="Woyke T."/>
            <person name="Bristow J."/>
            <person name="Eisen J.A."/>
            <person name="Markowitz V."/>
            <person name="Hugenholtz P."/>
            <person name="Kyrpides N.C."/>
            <person name="Klenk H.P."/>
        </authorList>
    </citation>
    <scope>NUCLEOTIDE SEQUENCE</scope>
    <source>
        <strain evidence="9">ATCC 49209 / DSM 20642 / JCM 10262 / PW2</strain>
    </source>
</reference>
<evidence type="ECO:0000256" key="7">
    <source>
        <dbReference type="HAMAP-Rule" id="MF_00675"/>
    </source>
</evidence>
<dbReference type="GO" id="GO:0042840">
    <property type="term" value="P:D-glucuronate catabolic process"/>
    <property type="evidence" value="ECO:0007669"/>
    <property type="project" value="TreeGrafter"/>
</dbReference>
<proteinExistence type="inferred from homology"/>
<dbReference type="HAMAP" id="MF_00675">
    <property type="entry name" value="UxaC"/>
    <property type="match status" value="1"/>
</dbReference>
<dbReference type="GO" id="GO:0019698">
    <property type="term" value="P:D-galacturonate catabolic process"/>
    <property type="evidence" value="ECO:0007669"/>
    <property type="project" value="TreeGrafter"/>
</dbReference>
<protein>
    <recommendedName>
        <fullName evidence="5 7">Uronate isomerase</fullName>
        <ecNumber evidence="4 7">5.3.1.12</ecNumber>
    </recommendedName>
    <alternativeName>
        <fullName evidence="7">Glucuronate isomerase</fullName>
    </alternativeName>
    <alternativeName>
        <fullName evidence="7">Uronic isomerase</fullName>
    </alternativeName>
</protein>
<evidence type="ECO:0000313" key="8">
    <source>
        <dbReference type="EMBL" id="AEB06670.1"/>
    </source>
</evidence>
<dbReference type="InterPro" id="IPR003766">
    <property type="entry name" value="Uronate_isomerase"/>
</dbReference>
<comment type="similarity">
    <text evidence="3 7">Belongs to the metallo-dependent hydrolases superfamily. Uronate isomerase family.</text>
</comment>
<evidence type="ECO:0000256" key="1">
    <source>
        <dbReference type="ARBA" id="ARBA00001165"/>
    </source>
</evidence>
<dbReference type="Pfam" id="PF02614">
    <property type="entry name" value="UxaC"/>
    <property type="match status" value="1"/>
</dbReference>
<dbReference type="UniPathway" id="UPA00246"/>
<dbReference type="SUPFAM" id="SSF51556">
    <property type="entry name" value="Metallo-dependent hydrolases"/>
    <property type="match status" value="1"/>
</dbReference>
<evidence type="ECO:0000256" key="2">
    <source>
        <dbReference type="ARBA" id="ARBA00004892"/>
    </source>
</evidence>
<gene>
    <name evidence="7" type="primary">uxaC</name>
    <name evidence="8" type="ordered locus">Corgl_0555</name>
</gene>
<dbReference type="RefSeq" id="WP_013708413.1">
    <property type="nucleotide sequence ID" value="NC_015389.1"/>
</dbReference>
<dbReference type="NCBIfam" id="NF002794">
    <property type="entry name" value="PRK02925.1"/>
    <property type="match status" value="1"/>
</dbReference>
<dbReference type="PANTHER" id="PTHR30068">
    <property type="entry name" value="URONATE ISOMERASE"/>
    <property type="match status" value="1"/>
</dbReference>
<dbReference type="STRING" id="700015.Corgl_0555"/>
<keyword evidence="9" id="KW-1185">Reference proteome</keyword>
<accession>F2NBD4</accession>
<sequence length="469" mass="53640">MLPEKSFLLTSEFAKKLYFDHARKMPIFDYHCHLDPRQIYENRRFENLTQVWLNDHGAGDHYKWRLMRANGTSERYITGDGDDKIKFLEFVKAMEKAPGNPVLEWSQLELSRVFDIDLAINQRNAEEIWNAANQVIAGPSFSARELIKRFNVRCLCTTDDPASALGYHALLRSDEARNGFKVAPTFRPDALMSIDLAGFSDYLQTLSDASGVKIHDLESLEHAAAQRIDAFQRAGGRLADHGMNSFRFLSMDRSKIDSVLVRRMKGDEITEEEMWAYRTHMTLFLMQLYSSHAWTMQIHMNCFRNVSSTNYKAVGADAGFDCVGDQPDIVNQIRALLDAGERQGDLPRLILYSLNARDWLALAALAGSFEGGCAQRIHFGCAWWFNDTYSGMKRQITTYAEQSLLGNFTGMLTDSRSFLSYPRHEYFRRVLCDVLGGWVECDRLPRDEDYLGGIVEDISYNNANDSFHL</sequence>
<organism evidence="8 9">
    <name type="scientific">Coriobacterium glomerans (strain ATCC 49209 / DSM 20642 / JCM 10262 / PW2)</name>
    <dbReference type="NCBI Taxonomy" id="700015"/>
    <lineage>
        <taxon>Bacteria</taxon>
        <taxon>Bacillati</taxon>
        <taxon>Actinomycetota</taxon>
        <taxon>Coriobacteriia</taxon>
        <taxon>Coriobacteriales</taxon>
        <taxon>Coriobacteriaceae</taxon>
        <taxon>Coriobacterium</taxon>
    </lineage>
</organism>
<evidence type="ECO:0000313" key="9">
    <source>
        <dbReference type="Proteomes" id="UP000006851"/>
    </source>
</evidence>
<dbReference type="Proteomes" id="UP000006851">
    <property type="component" value="Chromosome"/>
</dbReference>
<dbReference type="AlphaFoldDB" id="F2NBD4"/>
<dbReference type="GO" id="GO:0008880">
    <property type="term" value="F:glucuronate isomerase activity"/>
    <property type="evidence" value="ECO:0007669"/>
    <property type="project" value="UniProtKB-UniRule"/>
</dbReference>
<evidence type="ECO:0000256" key="3">
    <source>
        <dbReference type="ARBA" id="ARBA00008397"/>
    </source>
</evidence>
<evidence type="ECO:0000256" key="6">
    <source>
        <dbReference type="ARBA" id="ARBA00023235"/>
    </source>
</evidence>
<evidence type="ECO:0000256" key="4">
    <source>
        <dbReference type="ARBA" id="ARBA00012546"/>
    </source>
</evidence>
<comment type="catalytic activity">
    <reaction evidence="1 7">
        <text>D-glucuronate = D-fructuronate</text>
        <dbReference type="Rhea" id="RHEA:13049"/>
        <dbReference type="ChEBI" id="CHEBI:58720"/>
        <dbReference type="ChEBI" id="CHEBI:59863"/>
        <dbReference type="EC" id="5.3.1.12"/>
    </reaction>
</comment>
<dbReference type="OrthoDB" id="9766564at2"/>